<evidence type="ECO:0000256" key="3">
    <source>
        <dbReference type="ARBA" id="ARBA00022692"/>
    </source>
</evidence>
<evidence type="ECO:0000256" key="4">
    <source>
        <dbReference type="ARBA" id="ARBA00022989"/>
    </source>
</evidence>
<evidence type="ECO:0000259" key="11">
    <source>
        <dbReference type="PROSITE" id="PS50111"/>
    </source>
</evidence>
<dbReference type="PANTHER" id="PTHR32089">
    <property type="entry name" value="METHYL-ACCEPTING CHEMOTAXIS PROTEIN MCPB"/>
    <property type="match status" value="1"/>
</dbReference>
<dbReference type="SUPFAM" id="SSF58104">
    <property type="entry name" value="Methyl-accepting chemotaxis protein (MCP) signaling domain"/>
    <property type="match status" value="1"/>
</dbReference>
<dbReference type="Gene3D" id="3.30.450.20">
    <property type="entry name" value="PAS domain"/>
    <property type="match status" value="1"/>
</dbReference>
<dbReference type="Gene3D" id="1.10.287.950">
    <property type="entry name" value="Methyl-accepting chemotaxis protein"/>
    <property type="match status" value="1"/>
</dbReference>
<dbReference type="PANTHER" id="PTHR32089:SF112">
    <property type="entry name" value="LYSOZYME-LIKE PROTEIN-RELATED"/>
    <property type="match status" value="1"/>
</dbReference>
<evidence type="ECO:0000256" key="8">
    <source>
        <dbReference type="PROSITE-ProRule" id="PRU00284"/>
    </source>
</evidence>
<dbReference type="CDD" id="cd06225">
    <property type="entry name" value="HAMP"/>
    <property type="match status" value="1"/>
</dbReference>
<evidence type="ECO:0000256" key="7">
    <source>
        <dbReference type="ARBA" id="ARBA00029447"/>
    </source>
</evidence>
<evidence type="ECO:0000256" key="9">
    <source>
        <dbReference type="SAM" id="Coils"/>
    </source>
</evidence>
<name>A0A5C6W100_9BACI</name>
<dbReference type="Pfam" id="PF00015">
    <property type="entry name" value="MCPsignal"/>
    <property type="match status" value="1"/>
</dbReference>
<dbReference type="Pfam" id="PF00672">
    <property type="entry name" value="HAMP"/>
    <property type="match status" value="1"/>
</dbReference>
<dbReference type="PRINTS" id="PR00260">
    <property type="entry name" value="CHEMTRNSDUCR"/>
</dbReference>
<evidence type="ECO:0000256" key="10">
    <source>
        <dbReference type="SAM" id="Phobius"/>
    </source>
</evidence>
<dbReference type="AlphaFoldDB" id="A0A5C6W100"/>
<dbReference type="InterPro" id="IPR033480">
    <property type="entry name" value="sCache_2"/>
</dbReference>
<evidence type="ECO:0000256" key="6">
    <source>
        <dbReference type="ARBA" id="ARBA00023224"/>
    </source>
</evidence>
<evidence type="ECO:0000313" key="14">
    <source>
        <dbReference type="Proteomes" id="UP000321363"/>
    </source>
</evidence>
<dbReference type="InterPro" id="IPR004090">
    <property type="entry name" value="Chemotax_Me-accpt_rcpt"/>
</dbReference>
<organism evidence="13 14">
    <name type="scientific">Metabacillus litoralis</name>
    <dbReference type="NCBI Taxonomy" id="152268"/>
    <lineage>
        <taxon>Bacteria</taxon>
        <taxon>Bacillati</taxon>
        <taxon>Bacillota</taxon>
        <taxon>Bacilli</taxon>
        <taxon>Bacillales</taxon>
        <taxon>Bacillaceae</taxon>
        <taxon>Metabacillus</taxon>
    </lineage>
</organism>
<keyword evidence="9" id="KW-0175">Coiled coil</keyword>
<feature type="domain" description="HAMP" evidence="12">
    <location>
        <begin position="228"/>
        <end position="280"/>
    </location>
</feature>
<evidence type="ECO:0000256" key="2">
    <source>
        <dbReference type="ARBA" id="ARBA00022475"/>
    </source>
</evidence>
<dbReference type="Pfam" id="PF17200">
    <property type="entry name" value="sCache_2"/>
    <property type="match status" value="1"/>
</dbReference>
<dbReference type="Gene3D" id="6.10.340.10">
    <property type="match status" value="1"/>
</dbReference>
<dbReference type="SMART" id="SM00283">
    <property type="entry name" value="MA"/>
    <property type="match status" value="1"/>
</dbReference>
<dbReference type="InterPro" id="IPR003660">
    <property type="entry name" value="HAMP_dom"/>
</dbReference>
<dbReference type="GO" id="GO:0006935">
    <property type="term" value="P:chemotaxis"/>
    <property type="evidence" value="ECO:0007669"/>
    <property type="project" value="InterPro"/>
</dbReference>
<dbReference type="OrthoDB" id="9810264at2"/>
<sequence>MKFNKISTKLLLGITALILIATTTLGLLSYNFAKKELVSSGKLDLQHIVHNAISTIEVLNEQVEAGTITIEEAKEKARVILVGPPVTVDGATKYDFSQSSFVYKKEGYIMAFDSNQIVELHPMLPLGDNKTDLQNSKGKFVIQDIVTAAKATAVEDRFYEYGWKNPGETEERNKIVYASYYEPWDWNIGVGAYEYEFYESLKTLLYLILGVSVLITVIGLVVFYLMSRGKLKLMEKITDSSLLISEGNLNVPTLPESDDEIGQLGRAFNVMSKQLKSIVSEMQSTSMNMSQSALELSALTEETNATSEEIGRAMNEITKGSVSQAADIESTNQKTENLGHAISQMNQQSQLMTTLTGDSTKAIELGKQKVTILQNSNNESMTASDQISIGITKLYGSIQEISQIVTSIDSISKQTNLLALNASIEAARAGEYGKGFAVVADEVRKLAEETNKATSEIQQMINNIEQETEATVMEMANSTQITAKLDHAVKDTQTQFNSISLSMNQIIEAVNTLNTEISVVTDHSNSILESVQSIAAVSEETAASSEEVLASVEEQTSVIGTITTSAENLNELSEVLQKITEQFSLENEQDNTIK</sequence>
<feature type="domain" description="Methyl-accepting transducer" evidence="11">
    <location>
        <begin position="299"/>
        <end position="549"/>
    </location>
</feature>
<evidence type="ECO:0000313" key="13">
    <source>
        <dbReference type="EMBL" id="TXC89358.1"/>
    </source>
</evidence>
<comment type="caution">
    <text evidence="13">The sequence shown here is derived from an EMBL/GenBank/DDBJ whole genome shotgun (WGS) entry which is preliminary data.</text>
</comment>
<comment type="similarity">
    <text evidence="7">Belongs to the methyl-accepting chemotaxis (MCP) protein family.</text>
</comment>
<dbReference type="GO" id="GO:0004888">
    <property type="term" value="F:transmembrane signaling receptor activity"/>
    <property type="evidence" value="ECO:0007669"/>
    <property type="project" value="InterPro"/>
</dbReference>
<evidence type="ECO:0000259" key="12">
    <source>
        <dbReference type="PROSITE" id="PS50885"/>
    </source>
</evidence>
<feature type="coiled-coil region" evidence="9">
    <location>
        <begin position="443"/>
        <end position="470"/>
    </location>
</feature>
<dbReference type="SMART" id="SM00304">
    <property type="entry name" value="HAMP"/>
    <property type="match status" value="1"/>
</dbReference>
<dbReference type="GO" id="GO:0007165">
    <property type="term" value="P:signal transduction"/>
    <property type="evidence" value="ECO:0007669"/>
    <property type="project" value="UniProtKB-KW"/>
</dbReference>
<dbReference type="SMART" id="SM01049">
    <property type="entry name" value="Cache_2"/>
    <property type="match status" value="1"/>
</dbReference>
<comment type="subcellular location">
    <subcellularLocation>
        <location evidence="1">Cell membrane</location>
        <topology evidence="1">Multi-pass membrane protein</topology>
    </subcellularLocation>
</comment>
<proteinExistence type="inferred from homology"/>
<evidence type="ECO:0000256" key="1">
    <source>
        <dbReference type="ARBA" id="ARBA00004651"/>
    </source>
</evidence>
<keyword evidence="2" id="KW-1003">Cell membrane</keyword>
<feature type="transmembrane region" description="Helical" evidence="10">
    <location>
        <begin position="204"/>
        <end position="226"/>
    </location>
</feature>
<reference evidence="13 14" key="1">
    <citation type="journal article" date="2005" name="Int. J. Syst. Evol. Microbiol.">
        <title>Bacillus litoralis sp. nov., isolated from a tidal flat of the Yellow Sea in Korea.</title>
        <authorList>
            <person name="Yoon J.H."/>
            <person name="Oh T.K."/>
        </authorList>
    </citation>
    <scope>NUCLEOTIDE SEQUENCE [LARGE SCALE GENOMIC DNA]</scope>
    <source>
        <strain evidence="13 14">SW-211</strain>
    </source>
</reference>
<keyword evidence="3 10" id="KW-0812">Transmembrane</keyword>
<dbReference type="PROSITE" id="PS50885">
    <property type="entry name" value="HAMP"/>
    <property type="match status" value="1"/>
</dbReference>
<dbReference type="InterPro" id="IPR004089">
    <property type="entry name" value="MCPsignal_dom"/>
</dbReference>
<gene>
    <name evidence="13" type="ORF">FS935_17960</name>
</gene>
<dbReference type="RefSeq" id="WP_146950024.1">
    <property type="nucleotide sequence ID" value="NZ_VOQF01000012.1"/>
</dbReference>
<keyword evidence="14" id="KW-1185">Reference proteome</keyword>
<dbReference type="GO" id="GO:0005886">
    <property type="term" value="C:plasma membrane"/>
    <property type="evidence" value="ECO:0007669"/>
    <property type="project" value="UniProtKB-SubCell"/>
</dbReference>
<keyword evidence="5 10" id="KW-0472">Membrane</keyword>
<dbReference type="EMBL" id="VOQF01000012">
    <property type="protein sequence ID" value="TXC89358.1"/>
    <property type="molecule type" value="Genomic_DNA"/>
</dbReference>
<accession>A0A5C6W100</accession>
<keyword evidence="6 8" id="KW-0807">Transducer</keyword>
<keyword evidence="4 10" id="KW-1133">Transmembrane helix</keyword>
<evidence type="ECO:0000256" key="5">
    <source>
        <dbReference type="ARBA" id="ARBA00023136"/>
    </source>
</evidence>
<dbReference type="PROSITE" id="PS50111">
    <property type="entry name" value="CHEMOTAXIS_TRANSDUC_2"/>
    <property type="match status" value="1"/>
</dbReference>
<feature type="coiled-coil region" evidence="9">
    <location>
        <begin position="562"/>
        <end position="589"/>
    </location>
</feature>
<protein>
    <submittedName>
        <fullName evidence="13">Methyl-accepting chemotaxis protein</fullName>
    </submittedName>
</protein>
<dbReference type="Proteomes" id="UP000321363">
    <property type="component" value="Unassembled WGS sequence"/>
</dbReference>